<feature type="compositionally biased region" description="Low complexity" evidence="11">
    <location>
        <begin position="529"/>
        <end position="540"/>
    </location>
</feature>
<feature type="signal peptide" evidence="12">
    <location>
        <begin position="1"/>
        <end position="29"/>
    </location>
</feature>
<dbReference type="Pfam" id="PF01522">
    <property type="entry name" value="Polysacc_deac_1"/>
    <property type="match status" value="1"/>
</dbReference>
<keyword evidence="8 10" id="KW-0624">Polysaccharide degradation</keyword>
<dbReference type="PROSITE" id="PS51760">
    <property type="entry name" value="GH10_2"/>
    <property type="match status" value="1"/>
</dbReference>
<dbReference type="Gene3D" id="3.20.20.370">
    <property type="entry name" value="Glycoside hydrolase/deacetylase"/>
    <property type="match status" value="1"/>
</dbReference>
<evidence type="ECO:0000259" key="14">
    <source>
        <dbReference type="PROSITE" id="PS51677"/>
    </source>
</evidence>
<dbReference type="SUPFAM" id="SSF88713">
    <property type="entry name" value="Glycoside hydrolase/deacetylase"/>
    <property type="match status" value="1"/>
</dbReference>
<feature type="domain" description="NodB homology" evidence="14">
    <location>
        <begin position="345"/>
        <end position="521"/>
    </location>
</feature>
<feature type="region of interest" description="Disordered" evidence="11">
    <location>
        <begin position="529"/>
        <end position="549"/>
    </location>
</feature>
<dbReference type="SMART" id="SM00637">
    <property type="entry name" value="CBD_II"/>
    <property type="match status" value="1"/>
</dbReference>
<dbReference type="InterPro" id="IPR002509">
    <property type="entry name" value="NODB_dom"/>
</dbReference>
<dbReference type="PROSITE" id="PS51677">
    <property type="entry name" value="NODB"/>
    <property type="match status" value="1"/>
</dbReference>
<feature type="active site" description="Nucleophile" evidence="9">
    <location>
        <position position="264"/>
    </location>
</feature>
<dbReference type="InterPro" id="IPR031158">
    <property type="entry name" value="GH10_AS"/>
</dbReference>
<comment type="catalytic activity">
    <reaction evidence="1 10">
        <text>Endohydrolysis of (1-&gt;4)-beta-D-xylosidic linkages in xylans.</text>
        <dbReference type="EC" id="3.2.1.8"/>
    </reaction>
</comment>
<dbReference type="InterPro" id="IPR011330">
    <property type="entry name" value="Glyco_hydro/deAcase_b/a-brl"/>
</dbReference>
<dbReference type="GO" id="GO:0030247">
    <property type="term" value="F:polysaccharide binding"/>
    <property type="evidence" value="ECO:0007669"/>
    <property type="project" value="UniProtKB-UniRule"/>
</dbReference>
<dbReference type="CDD" id="cd10953">
    <property type="entry name" value="CE4_SlAXE_like"/>
    <property type="match status" value="1"/>
</dbReference>
<evidence type="ECO:0000313" key="16">
    <source>
        <dbReference type="EMBL" id="MBG0563014.1"/>
    </source>
</evidence>
<evidence type="ECO:0000256" key="3">
    <source>
        <dbReference type="ARBA" id="ARBA00022651"/>
    </source>
</evidence>
<dbReference type="InterPro" id="IPR012291">
    <property type="entry name" value="CBM2_carb-bd_dom_sf"/>
</dbReference>
<evidence type="ECO:0000256" key="9">
    <source>
        <dbReference type="PROSITE-ProRule" id="PRU10061"/>
    </source>
</evidence>
<feature type="domain" description="GH10" evidence="15">
    <location>
        <begin position="27"/>
        <end position="330"/>
    </location>
</feature>
<keyword evidence="6 10" id="KW-0119">Carbohydrate metabolism</keyword>
<evidence type="ECO:0000256" key="11">
    <source>
        <dbReference type="SAM" id="MobiDB-lite"/>
    </source>
</evidence>
<dbReference type="PROSITE" id="PS51173">
    <property type="entry name" value="CBM2"/>
    <property type="match status" value="1"/>
</dbReference>
<evidence type="ECO:0000256" key="5">
    <source>
        <dbReference type="ARBA" id="ARBA00022801"/>
    </source>
</evidence>
<evidence type="ECO:0000256" key="6">
    <source>
        <dbReference type="ARBA" id="ARBA00023277"/>
    </source>
</evidence>
<dbReference type="AlphaFoldDB" id="A0A931C6B7"/>
<dbReference type="InterPro" id="IPR017853">
    <property type="entry name" value="GH"/>
</dbReference>
<name>A0A931C6B7_9ACTN</name>
<evidence type="ECO:0000256" key="8">
    <source>
        <dbReference type="ARBA" id="ARBA00023326"/>
    </source>
</evidence>
<dbReference type="Gene3D" id="3.20.20.80">
    <property type="entry name" value="Glycosidases"/>
    <property type="match status" value="1"/>
</dbReference>
<dbReference type="InterPro" id="IPR044846">
    <property type="entry name" value="GH10"/>
</dbReference>
<feature type="chain" id="PRO_5037381492" description="Beta-xylanase" evidence="12">
    <location>
        <begin position="30"/>
        <end position="639"/>
    </location>
</feature>
<dbReference type="InterPro" id="IPR001000">
    <property type="entry name" value="GH10_dom"/>
</dbReference>
<dbReference type="InterPro" id="IPR008965">
    <property type="entry name" value="CBM2/CBM3_carb-bd_dom_sf"/>
</dbReference>
<dbReference type="EC" id="3.2.1.8" evidence="10"/>
<dbReference type="GO" id="GO:0045493">
    <property type="term" value="P:xylan catabolic process"/>
    <property type="evidence" value="ECO:0007669"/>
    <property type="project" value="UniProtKB-KW"/>
</dbReference>
<keyword evidence="3" id="KW-0858">Xylan degradation</keyword>
<organism evidence="16 17">
    <name type="scientific">Actinoplanes aureus</name>
    <dbReference type="NCBI Taxonomy" id="2792083"/>
    <lineage>
        <taxon>Bacteria</taxon>
        <taxon>Bacillati</taxon>
        <taxon>Actinomycetota</taxon>
        <taxon>Actinomycetes</taxon>
        <taxon>Micromonosporales</taxon>
        <taxon>Micromonosporaceae</taxon>
        <taxon>Actinoplanes</taxon>
    </lineage>
</organism>
<dbReference type="SMART" id="SM00633">
    <property type="entry name" value="Glyco_10"/>
    <property type="match status" value="1"/>
</dbReference>
<dbReference type="PANTHER" id="PTHR31490:SF88">
    <property type="entry name" value="BETA-XYLANASE"/>
    <property type="match status" value="1"/>
</dbReference>
<keyword evidence="4 12" id="KW-0732">Signal</keyword>
<dbReference type="GO" id="GO:0016810">
    <property type="term" value="F:hydrolase activity, acting on carbon-nitrogen (but not peptide) bonds"/>
    <property type="evidence" value="ECO:0007669"/>
    <property type="project" value="InterPro"/>
</dbReference>
<dbReference type="Proteomes" id="UP000598146">
    <property type="component" value="Unassembled WGS sequence"/>
</dbReference>
<evidence type="ECO:0000256" key="1">
    <source>
        <dbReference type="ARBA" id="ARBA00000681"/>
    </source>
</evidence>
<comment type="caution">
    <text evidence="16">The sequence shown here is derived from an EMBL/GenBank/DDBJ whole genome shotgun (WGS) entry which is preliminary data.</text>
</comment>
<evidence type="ECO:0000256" key="7">
    <source>
        <dbReference type="ARBA" id="ARBA00023295"/>
    </source>
</evidence>
<feature type="domain" description="CBM2" evidence="13">
    <location>
        <begin position="546"/>
        <end position="639"/>
    </location>
</feature>
<dbReference type="PANTHER" id="PTHR31490">
    <property type="entry name" value="GLYCOSYL HYDROLASE"/>
    <property type="match status" value="1"/>
</dbReference>
<dbReference type="SUPFAM" id="SSF51445">
    <property type="entry name" value="(Trans)glycosidases"/>
    <property type="match status" value="1"/>
</dbReference>
<dbReference type="Pfam" id="PF00331">
    <property type="entry name" value="Glyco_hydro_10"/>
    <property type="match status" value="1"/>
</dbReference>
<dbReference type="RefSeq" id="WP_196414825.1">
    <property type="nucleotide sequence ID" value="NZ_JADQTO010000007.1"/>
</dbReference>
<keyword evidence="7 10" id="KW-0326">Glycosidase</keyword>
<evidence type="ECO:0000256" key="4">
    <source>
        <dbReference type="ARBA" id="ARBA00022729"/>
    </source>
</evidence>
<protein>
    <recommendedName>
        <fullName evidence="10">Beta-xylanase</fullName>
        <ecNumber evidence="10">3.2.1.8</ecNumber>
    </recommendedName>
</protein>
<evidence type="ECO:0000256" key="12">
    <source>
        <dbReference type="SAM" id="SignalP"/>
    </source>
</evidence>
<evidence type="ECO:0000313" key="17">
    <source>
        <dbReference type="Proteomes" id="UP000598146"/>
    </source>
</evidence>
<evidence type="ECO:0000259" key="13">
    <source>
        <dbReference type="PROSITE" id="PS51173"/>
    </source>
</evidence>
<evidence type="ECO:0000256" key="2">
    <source>
        <dbReference type="ARBA" id="ARBA00007495"/>
    </source>
</evidence>
<keyword evidence="17" id="KW-1185">Reference proteome</keyword>
<dbReference type="EMBL" id="JADQTO010000007">
    <property type="protein sequence ID" value="MBG0563014.1"/>
    <property type="molecule type" value="Genomic_DNA"/>
</dbReference>
<keyword evidence="5 10" id="KW-0378">Hydrolase</keyword>
<dbReference type="SUPFAM" id="SSF49384">
    <property type="entry name" value="Carbohydrate-binding domain"/>
    <property type="match status" value="1"/>
</dbReference>
<proteinExistence type="inferred from homology"/>
<dbReference type="GO" id="GO:0031176">
    <property type="term" value="F:endo-1,4-beta-xylanase activity"/>
    <property type="evidence" value="ECO:0007669"/>
    <property type="project" value="UniProtKB-EC"/>
</dbReference>
<comment type="similarity">
    <text evidence="2 10">Belongs to the glycosyl hydrolase 10 (cellulase F) family.</text>
</comment>
<gene>
    <name evidence="16" type="ORF">I4J89_16285</name>
</gene>
<evidence type="ECO:0000256" key="10">
    <source>
        <dbReference type="RuleBase" id="RU361174"/>
    </source>
</evidence>
<accession>A0A931C6B7</accession>
<dbReference type="PRINTS" id="PR00134">
    <property type="entry name" value="GLHYDRLASE10"/>
</dbReference>
<sequence length="639" mass="67419">MRMKRALSVGVAAVLAAAGAVLLAPAAEAATTLGAAAAQSSRYFGTAISAGKLSDSAYTTIANREFDMVTAENEMKLDATEPNQNQFNYTSGDRVANWATSNGKRLRGHTLAWHSQQPGWMQSMSGTALRNAMLNHVTQVATHYRGKVYAWDVVNEAFSDNGDGSRRDSNLQRTGNDWIEAAFRAARAADPGAKLCYNDYNIDNWSHAKTQAVYNLVRDFKARQVPIDCVGLQAHFNSGNPVPSNFSTTVSSFAALGVDVQITELDIQGSGTDQANKYRTVVNACLAVARCTGVTVWGVRDSDSWRASDTPLLFDGSGNKKAAYTAVLDALNGTGTPVPGDCANGYVGLTYDDGPNPGNTTNLLNALRANGLRATMFNTGQNAAANPSLVAAQVSAGMWVANHSYTHPHMLTLSAAQMSSELSRTQSAIQAAGGGTPVLFRPPYGETNATLESAASALGLRTIIWDVDSQDWNGATTAQIVQRAGTLTNGQIILMHDQYATTVAAIPQIAADLKSRGLCAGMISPTTGRAVAPGGTTTPPSTTPTTPPAGGNCTATYAEGQKWADRFNGQVTVSGSTNWRVTVTIRSPQKIIATWNAAVSWDGSGNVMTARPNGSGNTFGFTIQHGGNWAWPTLTCTTT</sequence>
<dbReference type="PROSITE" id="PS00591">
    <property type="entry name" value="GH10_1"/>
    <property type="match status" value="1"/>
</dbReference>
<dbReference type="Gene3D" id="2.60.40.290">
    <property type="match status" value="1"/>
</dbReference>
<reference evidence="16" key="1">
    <citation type="submission" date="2020-11" db="EMBL/GenBank/DDBJ databases">
        <title>Isolation and identification of active actinomycetes.</title>
        <authorList>
            <person name="Sun X."/>
        </authorList>
    </citation>
    <scope>NUCLEOTIDE SEQUENCE</scope>
    <source>
        <strain evidence="16">NEAU-A11</strain>
    </source>
</reference>
<evidence type="ECO:0000259" key="15">
    <source>
        <dbReference type="PROSITE" id="PS51760"/>
    </source>
</evidence>
<dbReference type="InterPro" id="IPR001919">
    <property type="entry name" value="CBD2"/>
</dbReference>